<name>A0ACB9W0D2_CHAAC</name>
<sequence length="146" mass="16116">SADYRALSVSSWLSATLHHHIILSSPPDIHPAMNRVRGRDTEKGRVIKETHCLPFPESVCIFQDYDVTPIGHPGGALTASAPPQAADNPNPLCRPRLALRMPYQMRKKQVKHSVSAAKQTSSHTTCKTTFSSKGKRPRRRRPSGGD</sequence>
<keyword evidence="2" id="KW-1185">Reference proteome</keyword>
<accession>A0ACB9W0D2</accession>
<evidence type="ECO:0000313" key="2">
    <source>
        <dbReference type="Proteomes" id="UP001057452"/>
    </source>
</evidence>
<dbReference type="EMBL" id="CM043805">
    <property type="protein sequence ID" value="KAI4806016.1"/>
    <property type="molecule type" value="Genomic_DNA"/>
</dbReference>
<organism evidence="1 2">
    <name type="scientific">Chaenocephalus aceratus</name>
    <name type="common">Blackfin icefish</name>
    <name type="synonym">Chaenichthys aceratus</name>
    <dbReference type="NCBI Taxonomy" id="36190"/>
    <lineage>
        <taxon>Eukaryota</taxon>
        <taxon>Metazoa</taxon>
        <taxon>Chordata</taxon>
        <taxon>Craniata</taxon>
        <taxon>Vertebrata</taxon>
        <taxon>Euteleostomi</taxon>
        <taxon>Actinopterygii</taxon>
        <taxon>Neopterygii</taxon>
        <taxon>Teleostei</taxon>
        <taxon>Neoteleostei</taxon>
        <taxon>Acanthomorphata</taxon>
        <taxon>Eupercaria</taxon>
        <taxon>Perciformes</taxon>
        <taxon>Notothenioidei</taxon>
        <taxon>Channichthyidae</taxon>
        <taxon>Chaenocephalus</taxon>
    </lineage>
</organism>
<comment type="caution">
    <text evidence="1">The sequence shown here is derived from an EMBL/GenBank/DDBJ whole genome shotgun (WGS) entry which is preliminary data.</text>
</comment>
<evidence type="ECO:0000313" key="1">
    <source>
        <dbReference type="EMBL" id="KAI4806016.1"/>
    </source>
</evidence>
<feature type="non-terminal residue" evidence="1">
    <location>
        <position position="146"/>
    </location>
</feature>
<dbReference type="Proteomes" id="UP001057452">
    <property type="component" value="Chromosome 21"/>
</dbReference>
<gene>
    <name evidence="1" type="ORF">KUCAC02_010608</name>
</gene>
<reference evidence="1" key="1">
    <citation type="submission" date="2022-05" db="EMBL/GenBank/DDBJ databases">
        <title>Chromosome-level genome of Chaenocephalus aceratus.</title>
        <authorList>
            <person name="Park H."/>
        </authorList>
    </citation>
    <scope>NUCLEOTIDE SEQUENCE</scope>
    <source>
        <strain evidence="1">KU_202001</strain>
    </source>
</reference>
<protein>
    <submittedName>
        <fullName evidence="1">Uncharacterized protein</fullName>
    </submittedName>
</protein>
<proteinExistence type="predicted"/>
<feature type="non-terminal residue" evidence="1">
    <location>
        <position position="1"/>
    </location>
</feature>